<sequence length="324" mass="34985">MSPIYTALAVLVTFIWGVNFTFIAWGLESFPPLMLTALRFFFTAVPLVLFLKPPKFNRTLFIYAIGTFVMQYAFVFTAMHLGSSPGLTALLLQIQIFITVLLAYFILGEAVSRMQIVGMLVGVLGLSVIALNLGGDMPLAGFICILIAAIGWSFGNIASKQASKQASEKASEQTALKAVQQGTRGSVATSSTGKNKASALSALALVVWGGLIACVMMTISSLIFETDAWQLATFTEASLKSWLSLGFIVYISTLIGFGLWAHLLSQNTASKVMPFALLVPVFGMVTSVLLTGEVVTWWKMLAMILILSGLLLANVKMKMKRKAI</sequence>
<evidence type="ECO:0000256" key="1">
    <source>
        <dbReference type="ARBA" id="ARBA00004141"/>
    </source>
</evidence>
<dbReference type="InterPro" id="IPR037185">
    <property type="entry name" value="EmrE-like"/>
</dbReference>
<reference evidence="7 8" key="1">
    <citation type="submission" date="2024-05" db="EMBL/GenBank/DDBJ databases">
        <title>Genome sequencing of Marine Estuary Bacteria, Pseudoalteromonas distincta strain FA, Psychrobacter proteolyticus strain EA, and Shewanella baltica strain CA.</title>
        <authorList>
            <person name="Dieffenbach S.A."/>
            <person name="Maclea K.S."/>
        </authorList>
    </citation>
    <scope>NUCLEOTIDE SEQUENCE [LARGE SCALE GENOMIC DNA]</scope>
    <source>
        <strain evidence="7 8">EA</strain>
    </source>
</reference>
<keyword evidence="8" id="KW-1185">Reference proteome</keyword>
<keyword evidence="3 5" id="KW-1133">Transmembrane helix</keyword>
<dbReference type="EMBL" id="JBDLOB010000001">
    <property type="protein sequence ID" value="MEN8624960.1"/>
    <property type="molecule type" value="Genomic_DNA"/>
</dbReference>
<keyword evidence="2 5" id="KW-0812">Transmembrane</keyword>
<feature type="transmembrane region" description="Helical" evidence="5">
    <location>
        <begin position="272"/>
        <end position="290"/>
    </location>
</feature>
<dbReference type="InterPro" id="IPR050638">
    <property type="entry name" value="AA-Vitamin_Transporters"/>
</dbReference>
<comment type="subcellular location">
    <subcellularLocation>
        <location evidence="1">Membrane</location>
        <topology evidence="1">Multi-pass membrane protein</topology>
    </subcellularLocation>
</comment>
<feature type="domain" description="EamA" evidence="6">
    <location>
        <begin position="197"/>
        <end position="314"/>
    </location>
</feature>
<dbReference type="InterPro" id="IPR000620">
    <property type="entry name" value="EamA_dom"/>
</dbReference>
<feature type="transmembrane region" description="Helical" evidence="5">
    <location>
        <begin position="296"/>
        <end position="315"/>
    </location>
</feature>
<evidence type="ECO:0000256" key="3">
    <source>
        <dbReference type="ARBA" id="ARBA00022989"/>
    </source>
</evidence>
<feature type="transmembrane region" description="Helical" evidence="5">
    <location>
        <begin position="87"/>
        <end position="107"/>
    </location>
</feature>
<evidence type="ECO:0000256" key="2">
    <source>
        <dbReference type="ARBA" id="ARBA00022692"/>
    </source>
</evidence>
<gene>
    <name evidence="7" type="ORF">ABFV72_02925</name>
</gene>
<keyword evidence="4 5" id="KW-0472">Membrane</keyword>
<feature type="transmembrane region" description="Helical" evidence="5">
    <location>
        <begin position="60"/>
        <end position="81"/>
    </location>
</feature>
<comment type="caution">
    <text evidence="7">The sequence shown here is derived from an EMBL/GenBank/DDBJ whole genome shotgun (WGS) entry which is preliminary data.</text>
</comment>
<feature type="transmembrane region" description="Helical" evidence="5">
    <location>
        <begin position="242"/>
        <end position="260"/>
    </location>
</feature>
<feature type="domain" description="EamA" evidence="6">
    <location>
        <begin position="7"/>
        <end position="130"/>
    </location>
</feature>
<feature type="transmembrane region" description="Helical" evidence="5">
    <location>
        <begin position="139"/>
        <end position="159"/>
    </location>
</feature>
<evidence type="ECO:0000259" key="6">
    <source>
        <dbReference type="Pfam" id="PF00892"/>
    </source>
</evidence>
<feature type="transmembrane region" description="Helical" evidence="5">
    <location>
        <begin position="114"/>
        <end position="133"/>
    </location>
</feature>
<dbReference type="SUPFAM" id="SSF103481">
    <property type="entry name" value="Multidrug resistance efflux transporter EmrE"/>
    <property type="match status" value="2"/>
</dbReference>
<dbReference type="RefSeq" id="WP_347162368.1">
    <property type="nucleotide sequence ID" value="NZ_JBDLOB010000001.1"/>
</dbReference>
<feature type="transmembrane region" description="Helical" evidence="5">
    <location>
        <begin position="33"/>
        <end position="51"/>
    </location>
</feature>
<proteinExistence type="predicted"/>
<dbReference type="PANTHER" id="PTHR32322:SF9">
    <property type="entry name" value="AMINO-ACID METABOLITE EFFLUX PUMP-RELATED"/>
    <property type="match status" value="1"/>
</dbReference>
<dbReference type="Proteomes" id="UP001414441">
    <property type="component" value="Unassembled WGS sequence"/>
</dbReference>
<organism evidence="7 8">
    <name type="scientific">Psychrobacter proteolyticus</name>
    <dbReference type="NCBI Taxonomy" id="147825"/>
    <lineage>
        <taxon>Bacteria</taxon>
        <taxon>Pseudomonadati</taxon>
        <taxon>Pseudomonadota</taxon>
        <taxon>Gammaproteobacteria</taxon>
        <taxon>Moraxellales</taxon>
        <taxon>Moraxellaceae</taxon>
        <taxon>Psychrobacter</taxon>
    </lineage>
</organism>
<evidence type="ECO:0000256" key="4">
    <source>
        <dbReference type="ARBA" id="ARBA00023136"/>
    </source>
</evidence>
<accession>A0ABV0D2Q2</accession>
<feature type="transmembrane region" description="Helical" evidence="5">
    <location>
        <begin position="7"/>
        <end position="27"/>
    </location>
</feature>
<dbReference type="PANTHER" id="PTHR32322">
    <property type="entry name" value="INNER MEMBRANE TRANSPORTER"/>
    <property type="match status" value="1"/>
</dbReference>
<evidence type="ECO:0000256" key="5">
    <source>
        <dbReference type="SAM" id="Phobius"/>
    </source>
</evidence>
<dbReference type="Pfam" id="PF00892">
    <property type="entry name" value="EamA"/>
    <property type="match status" value="2"/>
</dbReference>
<name>A0ABV0D2Q2_9GAMM</name>
<feature type="transmembrane region" description="Helical" evidence="5">
    <location>
        <begin position="200"/>
        <end position="222"/>
    </location>
</feature>
<evidence type="ECO:0000313" key="7">
    <source>
        <dbReference type="EMBL" id="MEN8624960.1"/>
    </source>
</evidence>
<evidence type="ECO:0000313" key="8">
    <source>
        <dbReference type="Proteomes" id="UP001414441"/>
    </source>
</evidence>
<protein>
    <submittedName>
        <fullName evidence="7">EamA family transporter</fullName>
    </submittedName>
</protein>